<evidence type="ECO:0000313" key="4">
    <source>
        <dbReference type="EMBL" id="TCP10025.1"/>
    </source>
</evidence>
<dbReference type="PROSITE" id="PS50206">
    <property type="entry name" value="RHODANESE_3"/>
    <property type="match status" value="1"/>
</dbReference>
<dbReference type="OrthoDB" id="9784513at2"/>
<sequence length="388" mass="41842">MFKIRIAALLLFAALGSAARADLSALIAVEPTNKKDGLLLSRQGLEAGLGKALGTRVTVTITEDLAEAMRASRGGSYDIFIAPAQVAASALLRGYELVGSTDTPEQYLLVGRPALASADAVKGRKLYLPQQDSIYTYMARGMLNASGLSFKDLGLVRHERYPQAGLTALYLGVSDATVVRASDWNDFAKQYGNAAKVLAMSTPVPGGFSVVMRKDLPAETRNKVSSWFASSATAVGLKPLTERPALTEYQKVAELGLFTPTHLPGAKVVTAREVQQLIAKGAVVVDTRTEREYRAKHIRGAVFAPYVEKSLKDVAFDAGQDDFSSLAKLDKNKPTVFACNGAECWKSYKASRVALQQGFKEVYWFRGGLPEWEAAGLEVEKAVVVAQE</sequence>
<feature type="domain" description="Rhodanese" evidence="2">
    <location>
        <begin position="278"/>
        <end position="381"/>
    </location>
</feature>
<organism evidence="3 5">
    <name type="scientific">Caldimonas thermodepolymerans</name>
    <dbReference type="NCBI Taxonomy" id="215580"/>
    <lineage>
        <taxon>Bacteria</taxon>
        <taxon>Pseudomonadati</taxon>
        <taxon>Pseudomonadota</taxon>
        <taxon>Betaproteobacteria</taxon>
        <taxon>Burkholderiales</taxon>
        <taxon>Sphaerotilaceae</taxon>
        <taxon>Caldimonas</taxon>
    </lineage>
</organism>
<gene>
    <name evidence="3" type="ORF">C1702_05640</name>
    <name evidence="4" type="ORF">EV676_101609</name>
</gene>
<dbReference type="SMART" id="SM00450">
    <property type="entry name" value="RHOD"/>
    <property type="match status" value="1"/>
</dbReference>
<evidence type="ECO:0000256" key="1">
    <source>
        <dbReference type="SAM" id="SignalP"/>
    </source>
</evidence>
<dbReference type="PANTHER" id="PTHR43031">
    <property type="entry name" value="FAD-DEPENDENT OXIDOREDUCTASE"/>
    <property type="match status" value="1"/>
</dbReference>
<reference evidence="4 6" key="2">
    <citation type="submission" date="2019-03" db="EMBL/GenBank/DDBJ databases">
        <title>Genomic Encyclopedia of Type Strains, Phase IV (KMG-IV): sequencing the most valuable type-strain genomes for metagenomic binning, comparative biology and taxonomic classification.</title>
        <authorList>
            <person name="Goeker M."/>
        </authorList>
    </citation>
    <scope>NUCLEOTIDE SEQUENCE [LARGE SCALE GENOMIC DNA]</scope>
    <source>
        <strain evidence="4 6">DSM 15264</strain>
    </source>
</reference>
<proteinExistence type="predicted"/>
<feature type="chain" id="PRO_5040677311" evidence="1">
    <location>
        <begin position="22"/>
        <end position="388"/>
    </location>
</feature>
<dbReference type="InterPro" id="IPR050229">
    <property type="entry name" value="GlpE_sulfurtransferase"/>
</dbReference>
<keyword evidence="1" id="KW-0732">Signal</keyword>
<name>A0A2S5T6Y9_9BURK</name>
<dbReference type="SUPFAM" id="SSF53850">
    <property type="entry name" value="Periplasmic binding protein-like II"/>
    <property type="match status" value="1"/>
</dbReference>
<comment type="caution">
    <text evidence="3">The sequence shown here is derived from an EMBL/GenBank/DDBJ whole genome shotgun (WGS) entry which is preliminary data.</text>
</comment>
<dbReference type="Pfam" id="PF00581">
    <property type="entry name" value="Rhodanese"/>
    <property type="match status" value="1"/>
</dbReference>
<dbReference type="EMBL" id="SLXF01000001">
    <property type="protein sequence ID" value="TCP10025.1"/>
    <property type="molecule type" value="Genomic_DNA"/>
</dbReference>
<dbReference type="CDD" id="cd00158">
    <property type="entry name" value="RHOD"/>
    <property type="match status" value="1"/>
</dbReference>
<dbReference type="InterPro" id="IPR036873">
    <property type="entry name" value="Rhodanese-like_dom_sf"/>
</dbReference>
<feature type="signal peptide" evidence="1">
    <location>
        <begin position="1"/>
        <end position="21"/>
    </location>
</feature>
<evidence type="ECO:0000313" key="5">
    <source>
        <dbReference type="Proteomes" id="UP000239406"/>
    </source>
</evidence>
<dbReference type="SUPFAM" id="SSF52821">
    <property type="entry name" value="Rhodanese/Cell cycle control phosphatase"/>
    <property type="match status" value="1"/>
</dbReference>
<protein>
    <submittedName>
        <fullName evidence="3 4">Sulfurtransferase</fullName>
    </submittedName>
</protein>
<dbReference type="EMBL" id="PSNY01000005">
    <property type="protein sequence ID" value="PPE70627.1"/>
    <property type="molecule type" value="Genomic_DNA"/>
</dbReference>
<dbReference type="InterPro" id="IPR001763">
    <property type="entry name" value="Rhodanese-like_dom"/>
</dbReference>
<dbReference type="Proteomes" id="UP000294772">
    <property type="component" value="Unassembled WGS sequence"/>
</dbReference>
<dbReference type="GO" id="GO:0016740">
    <property type="term" value="F:transferase activity"/>
    <property type="evidence" value="ECO:0007669"/>
    <property type="project" value="UniProtKB-KW"/>
</dbReference>
<keyword evidence="5" id="KW-1185">Reference proteome</keyword>
<dbReference type="Proteomes" id="UP000239406">
    <property type="component" value="Unassembled WGS sequence"/>
</dbReference>
<dbReference type="RefSeq" id="WP_104356716.1">
    <property type="nucleotide sequence ID" value="NZ_CP064338.1"/>
</dbReference>
<evidence type="ECO:0000259" key="2">
    <source>
        <dbReference type="PROSITE" id="PS50206"/>
    </source>
</evidence>
<dbReference type="Pfam" id="PF12974">
    <property type="entry name" value="Phosphonate-bd"/>
    <property type="match status" value="1"/>
</dbReference>
<dbReference type="PANTHER" id="PTHR43031:SF7">
    <property type="entry name" value="NITRIC OXIDE REDUCTASE FLRD-NAD(+) REDUCTASE"/>
    <property type="match status" value="1"/>
</dbReference>
<keyword evidence="3" id="KW-0808">Transferase</keyword>
<evidence type="ECO:0000313" key="3">
    <source>
        <dbReference type="EMBL" id="PPE70627.1"/>
    </source>
</evidence>
<accession>A0A2S5T6Y9</accession>
<dbReference type="Gene3D" id="3.40.250.10">
    <property type="entry name" value="Rhodanese-like domain"/>
    <property type="match status" value="1"/>
</dbReference>
<reference evidence="3 5" key="1">
    <citation type="submission" date="2018-02" db="EMBL/GenBank/DDBJ databases">
        <title>Reclassifiation of [Polyangium] brachysporum DSM 7029 as Guopingzhaonella breviflexa gen. nov., sp. nov., a member of the family Comamonadaceae.</title>
        <authorList>
            <person name="Tang B."/>
        </authorList>
    </citation>
    <scope>NUCLEOTIDE SEQUENCE [LARGE SCALE GENOMIC DNA]</scope>
    <source>
        <strain evidence="3 5">DSM 15344</strain>
    </source>
</reference>
<dbReference type="AlphaFoldDB" id="A0A2S5T6Y9"/>
<evidence type="ECO:0000313" key="6">
    <source>
        <dbReference type="Proteomes" id="UP000294772"/>
    </source>
</evidence>